<dbReference type="InterPro" id="IPR011049">
    <property type="entry name" value="Serralysin-like_metalloprot_C"/>
</dbReference>
<organism evidence="3 4">
    <name type="scientific">Phytoactinopolyspora alkaliphila</name>
    <dbReference type="NCBI Taxonomy" id="1783498"/>
    <lineage>
        <taxon>Bacteria</taxon>
        <taxon>Bacillati</taxon>
        <taxon>Actinomycetota</taxon>
        <taxon>Actinomycetes</taxon>
        <taxon>Jiangellales</taxon>
        <taxon>Jiangellaceae</taxon>
        <taxon>Phytoactinopolyspora</taxon>
    </lineage>
</organism>
<dbReference type="Proteomes" id="UP000469185">
    <property type="component" value="Unassembled WGS sequence"/>
</dbReference>
<dbReference type="RefSeq" id="WP_163815394.1">
    <property type="nucleotide sequence ID" value="NZ_JAAGOB010000001.1"/>
</dbReference>
<dbReference type="PANTHER" id="PTHR38340">
    <property type="entry name" value="S-LAYER PROTEIN"/>
    <property type="match status" value="1"/>
</dbReference>
<comment type="subcellular location">
    <subcellularLocation>
        <location evidence="1">Secreted</location>
    </subcellularLocation>
</comment>
<dbReference type="InterPro" id="IPR018511">
    <property type="entry name" value="Hemolysin-typ_Ca-bd_CS"/>
</dbReference>
<dbReference type="AlphaFoldDB" id="A0A6N9YG88"/>
<dbReference type="PROSITE" id="PS00330">
    <property type="entry name" value="HEMOLYSIN_CALCIUM"/>
    <property type="match status" value="2"/>
</dbReference>
<comment type="caution">
    <text evidence="3">The sequence shown here is derived from an EMBL/GenBank/DDBJ whole genome shotgun (WGS) entry which is preliminary data.</text>
</comment>
<evidence type="ECO:0000256" key="1">
    <source>
        <dbReference type="ARBA" id="ARBA00004613"/>
    </source>
</evidence>
<dbReference type="InterPro" id="IPR028208">
    <property type="entry name" value="Effector_pro_NleD-like"/>
</dbReference>
<evidence type="ECO:0000313" key="4">
    <source>
        <dbReference type="Proteomes" id="UP000469185"/>
    </source>
</evidence>
<keyword evidence="4" id="KW-1185">Reference proteome</keyword>
<reference evidence="3 4" key="1">
    <citation type="submission" date="2020-02" db="EMBL/GenBank/DDBJ databases">
        <authorList>
            <person name="Li X.-J."/>
            <person name="Feng X.-M."/>
        </authorList>
    </citation>
    <scope>NUCLEOTIDE SEQUENCE [LARGE SCALE GENOMIC DNA]</scope>
    <source>
        <strain evidence="3 4">CGMCC 4.7225</strain>
    </source>
</reference>
<proteinExistence type="predicted"/>
<dbReference type="PANTHER" id="PTHR38340:SF1">
    <property type="entry name" value="S-LAYER PROTEIN"/>
    <property type="match status" value="1"/>
</dbReference>
<dbReference type="InterPro" id="IPR001343">
    <property type="entry name" value="Hemolysn_Ca-bd"/>
</dbReference>
<name>A0A6N9YG88_9ACTN</name>
<evidence type="ECO:0000256" key="2">
    <source>
        <dbReference type="ARBA" id="ARBA00022525"/>
    </source>
</evidence>
<evidence type="ECO:0000313" key="3">
    <source>
        <dbReference type="EMBL" id="NED94013.1"/>
    </source>
</evidence>
<evidence type="ECO:0008006" key="5">
    <source>
        <dbReference type="Google" id="ProtNLM"/>
    </source>
</evidence>
<accession>A0A6N9YG88</accession>
<dbReference type="EMBL" id="JAAGOB010000001">
    <property type="protein sequence ID" value="NED94013.1"/>
    <property type="molecule type" value="Genomic_DNA"/>
</dbReference>
<dbReference type="Gene3D" id="2.150.10.10">
    <property type="entry name" value="Serralysin-like metalloprotease, C-terminal"/>
    <property type="match status" value="2"/>
</dbReference>
<keyword evidence="2" id="KW-0964">Secreted</keyword>
<dbReference type="GO" id="GO:0005509">
    <property type="term" value="F:calcium ion binding"/>
    <property type="evidence" value="ECO:0007669"/>
    <property type="project" value="InterPro"/>
</dbReference>
<protein>
    <recommendedName>
        <fullName evidence="5">Calcium-binding protein</fullName>
    </recommendedName>
</protein>
<gene>
    <name evidence="3" type="ORF">G1H11_01660</name>
</gene>
<dbReference type="Pfam" id="PF14891">
    <property type="entry name" value="Peptidase_M91"/>
    <property type="match status" value="1"/>
</dbReference>
<dbReference type="GO" id="GO:0005576">
    <property type="term" value="C:extracellular region"/>
    <property type="evidence" value="ECO:0007669"/>
    <property type="project" value="UniProtKB-SubCell"/>
</dbReference>
<dbReference type="InterPro" id="IPR050557">
    <property type="entry name" value="RTX_toxin/Mannuronan_C5-epim"/>
</dbReference>
<dbReference type="SUPFAM" id="SSF51120">
    <property type="entry name" value="beta-Roll"/>
    <property type="match status" value="2"/>
</dbReference>
<dbReference type="Pfam" id="PF00353">
    <property type="entry name" value="HemolysinCabind"/>
    <property type="match status" value="2"/>
</dbReference>
<sequence>MSVTLPDVWDLQAETSYLDTAKHAWQTLATDFGEEATNQRNREAELRLNWECAMADSYFEHAERVAAVLGDASDIYGEIADLFGQLKTDVRDAQEDLDTSFARAAAGTKSAVRTDGMVTFTPWNDDDDLSHVDAEFKTAQGIVDDAIELVRSRDEKLLELGRDIFALTRDWGEAADGTDPGWDVPTGYTHGVQVTSLDGTTVITTGDGADHVEVTVDPDTGETVVTITDASGNVTTERIAAGEDVVINTGRGNDEIFVPPGTAVHVRFATGAGDDTISAQGSEGNLEAFGGDGLDSIETGIGNDFVSGGRGDDYIDGGAGNDVLAGRLGDDVIYGMDGDDVILGGAGRDYLEGASGDDRIFGGDGQDTISGGFGDDRIFGGQGNDTIYAGGGTDTIDGQGGRDEIYMEAGDIAPGGESVVIVEIPSEEEYLRWLEFEVGGSQEFRDRVLADLHMMASSPTGQKMLERQGEHYDNSGFLGFGKDKVTIAEHPGGNNSASRSGDDYRVELDVNHLSPGYDMGYTENYDITPPVVFFFHELGHINQYRTGEHKQFRDSSDPDGRARYSDGTPLIERQNVGLPWDADWDGTTAEEIDPDYDFDFTENAFRDELGLPKRNQY</sequence>
<dbReference type="PRINTS" id="PR00313">
    <property type="entry name" value="CABNDNGRPT"/>
</dbReference>